<dbReference type="InterPro" id="IPR035973">
    <property type="entry name" value="Cyt_c_oxidase_su3-like_sf"/>
</dbReference>
<reference evidence="2 3" key="1">
    <citation type="journal article" date="2021" name="Elife">
        <title>Chloroplast acquisition without the gene transfer in kleptoplastic sea slugs, Plakobranchus ocellatus.</title>
        <authorList>
            <person name="Maeda T."/>
            <person name="Takahashi S."/>
            <person name="Yoshida T."/>
            <person name="Shimamura S."/>
            <person name="Takaki Y."/>
            <person name="Nagai Y."/>
            <person name="Toyoda A."/>
            <person name="Suzuki Y."/>
            <person name="Arimoto A."/>
            <person name="Ishii H."/>
            <person name="Satoh N."/>
            <person name="Nishiyama T."/>
            <person name="Hasebe M."/>
            <person name="Maruyama T."/>
            <person name="Minagawa J."/>
            <person name="Obokata J."/>
            <person name="Shigenobu S."/>
        </authorList>
    </citation>
    <scope>NUCLEOTIDE SEQUENCE [LARGE SCALE GENOMIC DNA]</scope>
</reference>
<evidence type="ECO:0000313" key="3">
    <source>
        <dbReference type="Proteomes" id="UP000762676"/>
    </source>
</evidence>
<sequence>MVLAVDAGHHMKKNKVAFYMLLTILGGAVFVGSQAWEWYNFIKGEFGAVETKGGRILQFVDASTGKQIALEEFVKKVPSDRIQHTGKEGIWFEGEPKLYKYTVDQVVASFYTHKEIL</sequence>
<dbReference type="InterPro" id="IPR013833">
    <property type="entry name" value="Cyt_c_oxidase_su3_a-hlx"/>
</dbReference>
<accession>A0AAV4GW99</accession>
<comment type="caution">
    <text evidence="2">The sequence shown here is derived from an EMBL/GenBank/DDBJ whole genome shotgun (WGS) entry which is preliminary data.</text>
</comment>
<keyword evidence="3" id="KW-1185">Reference proteome</keyword>
<name>A0AAV4GW99_9GAST</name>
<dbReference type="GO" id="GO:0022904">
    <property type="term" value="P:respiratory electron transport chain"/>
    <property type="evidence" value="ECO:0007669"/>
    <property type="project" value="InterPro"/>
</dbReference>
<dbReference type="GO" id="GO:0016020">
    <property type="term" value="C:membrane"/>
    <property type="evidence" value="ECO:0007669"/>
    <property type="project" value="InterPro"/>
</dbReference>
<dbReference type="SUPFAM" id="SSF81452">
    <property type="entry name" value="Cytochrome c oxidase subunit III-like"/>
    <property type="match status" value="1"/>
</dbReference>
<dbReference type="GO" id="GO:0004129">
    <property type="term" value="F:cytochrome-c oxidase activity"/>
    <property type="evidence" value="ECO:0007669"/>
    <property type="project" value="InterPro"/>
</dbReference>
<keyword evidence="1" id="KW-1133">Transmembrane helix</keyword>
<keyword evidence="1" id="KW-0812">Transmembrane</keyword>
<gene>
    <name evidence="2" type="ORF">ElyMa_002545800</name>
</gene>
<feature type="transmembrane region" description="Helical" evidence="1">
    <location>
        <begin position="16"/>
        <end position="36"/>
    </location>
</feature>
<dbReference type="Gene3D" id="1.20.120.80">
    <property type="entry name" value="Cytochrome c oxidase, subunit III, four-helix bundle"/>
    <property type="match status" value="1"/>
</dbReference>
<evidence type="ECO:0000313" key="2">
    <source>
        <dbReference type="EMBL" id="GFR89576.1"/>
    </source>
</evidence>
<evidence type="ECO:0000256" key="1">
    <source>
        <dbReference type="SAM" id="Phobius"/>
    </source>
</evidence>
<keyword evidence="1" id="KW-0472">Membrane</keyword>
<dbReference type="EMBL" id="BMAT01005246">
    <property type="protein sequence ID" value="GFR89576.1"/>
    <property type="molecule type" value="Genomic_DNA"/>
</dbReference>
<protein>
    <submittedName>
        <fullName evidence="2">Cytochrome c oxidase subunit III</fullName>
    </submittedName>
</protein>
<organism evidence="2 3">
    <name type="scientific">Elysia marginata</name>
    <dbReference type="NCBI Taxonomy" id="1093978"/>
    <lineage>
        <taxon>Eukaryota</taxon>
        <taxon>Metazoa</taxon>
        <taxon>Spiralia</taxon>
        <taxon>Lophotrochozoa</taxon>
        <taxon>Mollusca</taxon>
        <taxon>Gastropoda</taxon>
        <taxon>Heterobranchia</taxon>
        <taxon>Euthyneura</taxon>
        <taxon>Panpulmonata</taxon>
        <taxon>Sacoglossa</taxon>
        <taxon>Placobranchoidea</taxon>
        <taxon>Plakobranchidae</taxon>
        <taxon>Elysia</taxon>
    </lineage>
</organism>
<feature type="non-terminal residue" evidence="2">
    <location>
        <position position="117"/>
    </location>
</feature>
<proteinExistence type="predicted"/>
<dbReference type="AlphaFoldDB" id="A0AAV4GW99"/>
<dbReference type="Proteomes" id="UP000762676">
    <property type="component" value="Unassembled WGS sequence"/>
</dbReference>